<evidence type="ECO:0000256" key="5">
    <source>
        <dbReference type="ARBA" id="ARBA00022723"/>
    </source>
</evidence>
<evidence type="ECO:0000256" key="7">
    <source>
        <dbReference type="ARBA" id="ARBA00023136"/>
    </source>
</evidence>
<evidence type="ECO:0000256" key="3">
    <source>
        <dbReference type="ARBA" id="ARBA00004630"/>
    </source>
</evidence>
<gene>
    <name evidence="10" type="ORF">OJAV_G00077480</name>
</gene>
<dbReference type="SMART" id="SM00714">
    <property type="entry name" value="LITAF"/>
    <property type="match status" value="1"/>
</dbReference>
<evidence type="ECO:0000256" key="2">
    <source>
        <dbReference type="ARBA" id="ARBA00004414"/>
    </source>
</evidence>
<accession>A0A3S2UEU8</accession>
<dbReference type="GO" id="GO:0098574">
    <property type="term" value="C:cytoplasmic side of lysosomal membrane"/>
    <property type="evidence" value="ECO:0007669"/>
    <property type="project" value="TreeGrafter"/>
</dbReference>
<dbReference type="AlphaFoldDB" id="A0A3S2UEU8"/>
<dbReference type="GO" id="GO:0008270">
    <property type="term" value="F:zinc ion binding"/>
    <property type="evidence" value="ECO:0007669"/>
    <property type="project" value="TreeGrafter"/>
</dbReference>
<dbReference type="InterPro" id="IPR037519">
    <property type="entry name" value="LITAF_fam"/>
</dbReference>
<reference evidence="10 11" key="1">
    <citation type="submission" date="2018-11" db="EMBL/GenBank/DDBJ databases">
        <authorList>
            <person name="Lopez-Roques C."/>
            <person name="Donnadieu C."/>
            <person name="Bouchez O."/>
            <person name="Klopp C."/>
            <person name="Cabau C."/>
            <person name="Zahm M."/>
        </authorList>
    </citation>
    <scope>NUCLEOTIDE SEQUENCE [LARGE SCALE GENOMIC DNA]</scope>
    <source>
        <strain evidence="10">RS831</strain>
        <tissue evidence="10">Whole body</tissue>
    </source>
</reference>
<evidence type="ECO:0000256" key="4">
    <source>
        <dbReference type="ARBA" id="ARBA00005975"/>
    </source>
</evidence>
<feature type="domain" description="LITAF" evidence="9">
    <location>
        <begin position="31"/>
        <end position="116"/>
    </location>
</feature>
<proteinExistence type="inferred from homology"/>
<comment type="subcellular location">
    <subcellularLocation>
        <location evidence="1">Endosome membrane</location>
        <topology evidence="1">Peripheral membrane protein</topology>
        <orientation evidence="1">Cytoplasmic side</orientation>
    </subcellularLocation>
    <subcellularLocation>
        <location evidence="2">Late endosome membrane</location>
    </subcellularLocation>
    <subcellularLocation>
        <location evidence="3">Lysosome membrane</location>
        <topology evidence="3">Peripheral membrane protein</topology>
        <orientation evidence="3">Cytoplasmic side</orientation>
    </subcellularLocation>
</comment>
<evidence type="ECO:0000256" key="1">
    <source>
        <dbReference type="ARBA" id="ARBA00004125"/>
    </source>
</evidence>
<dbReference type="GO" id="GO:0005634">
    <property type="term" value="C:nucleus"/>
    <property type="evidence" value="ECO:0007669"/>
    <property type="project" value="TreeGrafter"/>
</dbReference>
<keyword evidence="7" id="KW-0472">Membrane</keyword>
<keyword evidence="11" id="KW-1185">Reference proteome</keyword>
<feature type="region of interest" description="Disordered" evidence="8">
    <location>
        <begin position="1"/>
        <end position="20"/>
    </location>
</feature>
<keyword evidence="5" id="KW-0479">Metal-binding</keyword>
<reference evidence="10 11" key="2">
    <citation type="submission" date="2019-01" db="EMBL/GenBank/DDBJ databases">
        <title>A chromosome length genome reference of the Java medaka (oryzias javanicus).</title>
        <authorList>
            <person name="Herpin A."/>
            <person name="Takehana Y."/>
            <person name="Naruse K."/>
            <person name="Ansai S."/>
            <person name="Kawaguchi M."/>
        </authorList>
    </citation>
    <scope>NUCLEOTIDE SEQUENCE [LARGE SCALE GENOMIC DNA]</scope>
    <source>
        <strain evidence="10">RS831</strain>
        <tissue evidence="10">Whole body</tissue>
    </source>
</reference>
<dbReference type="GO" id="GO:0098560">
    <property type="term" value="C:cytoplasmic side of late endosome membrane"/>
    <property type="evidence" value="ECO:0007669"/>
    <property type="project" value="TreeGrafter"/>
</dbReference>
<evidence type="ECO:0000256" key="8">
    <source>
        <dbReference type="SAM" id="MobiDB-lite"/>
    </source>
</evidence>
<dbReference type="PANTHER" id="PTHR23292">
    <property type="entry name" value="LIPOPOLYSACCHARIDE-INDUCED TUMOR NECROSIS FACTOR-ALPHA FACTOR"/>
    <property type="match status" value="1"/>
</dbReference>
<evidence type="ECO:0000259" key="9">
    <source>
        <dbReference type="PROSITE" id="PS51837"/>
    </source>
</evidence>
<evidence type="ECO:0000313" key="11">
    <source>
        <dbReference type="Proteomes" id="UP000283210"/>
    </source>
</evidence>
<dbReference type="PANTHER" id="PTHR23292:SF45">
    <property type="entry name" value="LIPOPOLYSACCHARIDE-INDUCED TUMOR NECROSIS FACTOR-ALPHA FACTOR HOMOLOG"/>
    <property type="match status" value="1"/>
</dbReference>
<name>A0A3S2UEU8_ORYJA</name>
<sequence length="117" mass="12913">MEMPCSTERGPLVPQAPTPPNSKGFVPVVQNPVVTTVTQVLAPPTDGPSMMFCTFCQRTITSRTSFEIGLMTWAVCGGLFLLGCFPCMCIPCCLDSCKDVMHYCPHCNRLLQTYKRM</sequence>
<evidence type="ECO:0000256" key="6">
    <source>
        <dbReference type="ARBA" id="ARBA00022833"/>
    </source>
</evidence>
<evidence type="ECO:0000313" key="10">
    <source>
        <dbReference type="EMBL" id="RVE69428.1"/>
    </source>
</evidence>
<keyword evidence="6" id="KW-0862">Zinc</keyword>
<protein>
    <recommendedName>
        <fullName evidence="9">LITAF domain-containing protein</fullName>
    </recommendedName>
</protein>
<dbReference type="PROSITE" id="PS51837">
    <property type="entry name" value="LITAF"/>
    <property type="match status" value="1"/>
</dbReference>
<dbReference type="OrthoDB" id="4713066at2759"/>
<dbReference type="EMBL" id="CM012444">
    <property type="protein sequence ID" value="RVE69428.1"/>
    <property type="molecule type" value="Genomic_DNA"/>
</dbReference>
<dbReference type="Proteomes" id="UP000283210">
    <property type="component" value="Chromosome 8"/>
</dbReference>
<dbReference type="Pfam" id="PF10601">
    <property type="entry name" value="zf-LITAF-like"/>
    <property type="match status" value="1"/>
</dbReference>
<organism evidence="10 11">
    <name type="scientific">Oryzias javanicus</name>
    <name type="common">Javanese ricefish</name>
    <name type="synonym">Aplocheilus javanicus</name>
    <dbReference type="NCBI Taxonomy" id="123683"/>
    <lineage>
        <taxon>Eukaryota</taxon>
        <taxon>Metazoa</taxon>
        <taxon>Chordata</taxon>
        <taxon>Craniata</taxon>
        <taxon>Vertebrata</taxon>
        <taxon>Euteleostomi</taxon>
        <taxon>Actinopterygii</taxon>
        <taxon>Neopterygii</taxon>
        <taxon>Teleostei</taxon>
        <taxon>Neoteleostei</taxon>
        <taxon>Acanthomorphata</taxon>
        <taxon>Ovalentaria</taxon>
        <taxon>Atherinomorphae</taxon>
        <taxon>Beloniformes</taxon>
        <taxon>Adrianichthyidae</taxon>
        <taxon>Oryziinae</taxon>
        <taxon>Oryzias</taxon>
    </lineage>
</organism>
<comment type="similarity">
    <text evidence="4">Belongs to the CDIP1/LITAF family.</text>
</comment>
<dbReference type="InterPro" id="IPR006629">
    <property type="entry name" value="LITAF"/>
</dbReference>